<sequence>MLGSKFLRPDLYNVNAVDKSFDVNYIKNESCNVPLLFFCQPSTIGIKKDNKVYQNYNVVVDNFFLTTKLNVIVDGKHGTSKMILIDLVKCLYVEYDKRKHVLNSLSMDFTFTRLSRAFFTPNFAKQFDLAIQNWPDILKIAQLHYVKECGAHSEKLAPMTWNYCSMSAKGSFTDFHIDFGSTCVWVSMIFDQKTWWLIPPTSYNIRMFEEYSKDYSCEKQFLGCLVEDCCRITLTAGQSFYLPAGWIHAVLTNEDSLMIGGNFLTVASLETHIKIVESERRLRVESDYKYPYFTELMWYTIAEAVKEISGLNFTNRVIYKSSQFGSSCQYKQLNTYFEKYKTKMQFIMPFLKNNDIETEMKNGSYYKPWTESKKRGYKYLLKYMNDNIALVKKKVPKEIVKCDVLLLVFKKILDVVYRGNIDNN</sequence>
<protein>
    <submittedName>
        <fullName evidence="8">JmjC domain-containing protein</fullName>
    </submittedName>
</protein>
<reference evidence="8" key="1">
    <citation type="submission" date="2024-02" db="UniProtKB">
        <authorList>
            <consortium name="WormBaseParasite"/>
        </authorList>
    </citation>
    <scope>IDENTIFICATION</scope>
</reference>
<dbReference type="WBParaSite" id="TCONS_00015659.p1">
    <property type="protein sequence ID" value="TCONS_00015659.p1"/>
    <property type="gene ID" value="XLOC_010320"/>
</dbReference>
<evidence type="ECO:0000256" key="5">
    <source>
        <dbReference type="ARBA" id="ARBA00023163"/>
    </source>
</evidence>
<proteinExistence type="predicted"/>
<keyword evidence="2" id="KW-0560">Oxidoreductase</keyword>
<keyword evidence="4" id="KW-0805">Transcription regulation</keyword>
<organism evidence="7 8">
    <name type="scientific">Strongyloides stercoralis</name>
    <name type="common">Threadworm</name>
    <dbReference type="NCBI Taxonomy" id="6248"/>
    <lineage>
        <taxon>Eukaryota</taxon>
        <taxon>Metazoa</taxon>
        <taxon>Ecdysozoa</taxon>
        <taxon>Nematoda</taxon>
        <taxon>Chromadorea</taxon>
        <taxon>Rhabditida</taxon>
        <taxon>Tylenchina</taxon>
        <taxon>Panagrolaimomorpha</taxon>
        <taxon>Strongyloidoidea</taxon>
        <taxon>Strongyloididae</taxon>
        <taxon>Strongyloides</taxon>
    </lineage>
</organism>
<dbReference type="Pfam" id="PF02373">
    <property type="entry name" value="JmjC"/>
    <property type="match status" value="1"/>
</dbReference>
<dbReference type="GO" id="GO:0046872">
    <property type="term" value="F:metal ion binding"/>
    <property type="evidence" value="ECO:0007669"/>
    <property type="project" value="UniProtKB-KW"/>
</dbReference>
<keyword evidence="7" id="KW-1185">Reference proteome</keyword>
<dbReference type="PROSITE" id="PS51184">
    <property type="entry name" value="JMJC"/>
    <property type="match status" value="1"/>
</dbReference>
<evidence type="ECO:0000256" key="4">
    <source>
        <dbReference type="ARBA" id="ARBA00023015"/>
    </source>
</evidence>
<accession>A0AAF5DMB2</accession>
<evidence type="ECO:0000313" key="7">
    <source>
        <dbReference type="Proteomes" id="UP000035681"/>
    </source>
</evidence>
<dbReference type="GO" id="GO:0016491">
    <property type="term" value="F:oxidoreductase activity"/>
    <property type="evidence" value="ECO:0007669"/>
    <property type="project" value="UniProtKB-KW"/>
</dbReference>
<dbReference type="Gene3D" id="2.60.120.650">
    <property type="entry name" value="Cupin"/>
    <property type="match status" value="1"/>
</dbReference>
<evidence type="ECO:0000259" key="6">
    <source>
        <dbReference type="PROSITE" id="PS51184"/>
    </source>
</evidence>
<evidence type="ECO:0000256" key="1">
    <source>
        <dbReference type="ARBA" id="ARBA00022723"/>
    </source>
</evidence>
<name>A0AAF5DMB2_STRER</name>
<dbReference type="SMART" id="SM00558">
    <property type="entry name" value="JmjC"/>
    <property type="match status" value="1"/>
</dbReference>
<dbReference type="Proteomes" id="UP000035681">
    <property type="component" value="Unplaced"/>
</dbReference>
<dbReference type="InterPro" id="IPR003347">
    <property type="entry name" value="JmjC_dom"/>
</dbReference>
<keyword evidence="5" id="KW-0804">Transcription</keyword>
<dbReference type="SUPFAM" id="SSF51197">
    <property type="entry name" value="Clavaminate synthase-like"/>
    <property type="match status" value="1"/>
</dbReference>
<keyword evidence="1" id="KW-0479">Metal-binding</keyword>
<feature type="domain" description="JmjC" evidence="6">
    <location>
        <begin position="103"/>
        <end position="280"/>
    </location>
</feature>
<evidence type="ECO:0000256" key="3">
    <source>
        <dbReference type="ARBA" id="ARBA00023004"/>
    </source>
</evidence>
<dbReference type="InterPro" id="IPR050690">
    <property type="entry name" value="JHDM1_Histone_Demethylase"/>
</dbReference>
<keyword evidence="3" id="KW-0408">Iron</keyword>
<dbReference type="AlphaFoldDB" id="A0AAF5DMB2"/>
<evidence type="ECO:0000256" key="2">
    <source>
        <dbReference type="ARBA" id="ARBA00023002"/>
    </source>
</evidence>
<dbReference type="PANTHER" id="PTHR23123">
    <property type="entry name" value="PHD/F-BOX CONTAINING PROTEIN"/>
    <property type="match status" value="1"/>
</dbReference>
<evidence type="ECO:0000313" key="8">
    <source>
        <dbReference type="WBParaSite" id="TCONS_00015659.p1"/>
    </source>
</evidence>